<feature type="chain" id="PRO_5045877356" description="DUF4825 domain-containing protein" evidence="1">
    <location>
        <begin position="19"/>
        <end position="341"/>
    </location>
</feature>
<organism evidence="2 3">
    <name type="scientific">Solibacillus palustris</name>
    <dbReference type="NCBI Taxonomy" id="2908203"/>
    <lineage>
        <taxon>Bacteria</taxon>
        <taxon>Bacillati</taxon>
        <taxon>Bacillota</taxon>
        <taxon>Bacilli</taxon>
        <taxon>Bacillales</taxon>
        <taxon>Caryophanaceae</taxon>
        <taxon>Solibacillus</taxon>
    </lineage>
</organism>
<dbReference type="EMBL" id="JAKZFC010000001">
    <property type="protein sequence ID" value="MCH7321581.1"/>
    <property type="molecule type" value="Genomic_DNA"/>
</dbReference>
<comment type="caution">
    <text evidence="2">The sequence shown here is derived from an EMBL/GenBank/DDBJ whole genome shotgun (WGS) entry which is preliminary data.</text>
</comment>
<keyword evidence="1" id="KW-0732">Signal</keyword>
<evidence type="ECO:0008006" key="4">
    <source>
        <dbReference type="Google" id="ProtNLM"/>
    </source>
</evidence>
<sequence length="341" mass="39813">MKKILTVFSLLLVMILSACSSLSNDELIKDYVKDTYGIDIVVKDSYKNSLELGEDSYIVAPVDHQEMEFSVVVYDNPTEDEINYKSEHFIKDNYLNALEADKELHKLDKVIPDINKLGFDESFNDENRVFIGEVGGKKAIWSSFYSTSHMELASFEEKDLDRLFELYKLVKQSGALFEIIYVSDMREPHESETFVFDMEKLKGVKTKEDFLLEMKKSNANIASLYENKKWESEKKKIENERFTFDSKYDDYWFNCTLTNGNGECTNIFVTVYFKENSLTKSNINLEKDLNAIFTLFEKTIYPKASIEYCFIEEGSDDSVRFTDYEIKKYSSTLDFINKNFK</sequence>
<evidence type="ECO:0000313" key="3">
    <source>
        <dbReference type="Proteomes" id="UP001316087"/>
    </source>
</evidence>
<dbReference type="Proteomes" id="UP001316087">
    <property type="component" value="Unassembled WGS sequence"/>
</dbReference>
<keyword evidence="3" id="KW-1185">Reference proteome</keyword>
<feature type="signal peptide" evidence="1">
    <location>
        <begin position="1"/>
        <end position="18"/>
    </location>
</feature>
<reference evidence="2 3" key="1">
    <citation type="submission" date="2022-03" db="EMBL/GenBank/DDBJ databases">
        <authorList>
            <person name="Jo J.-H."/>
            <person name="Im W.-T."/>
        </authorList>
    </citation>
    <scope>NUCLEOTIDE SEQUENCE [LARGE SCALE GENOMIC DNA]</scope>
    <source>
        <strain evidence="2 3">MA9</strain>
    </source>
</reference>
<accession>A0ABS9UB57</accession>
<dbReference type="RefSeq" id="WP_241368604.1">
    <property type="nucleotide sequence ID" value="NZ_JAKZFC010000001.1"/>
</dbReference>
<evidence type="ECO:0000313" key="2">
    <source>
        <dbReference type="EMBL" id="MCH7321581.1"/>
    </source>
</evidence>
<proteinExistence type="predicted"/>
<protein>
    <recommendedName>
        <fullName evidence="4">DUF4825 domain-containing protein</fullName>
    </recommendedName>
</protein>
<evidence type="ECO:0000256" key="1">
    <source>
        <dbReference type="SAM" id="SignalP"/>
    </source>
</evidence>
<name>A0ABS9UB57_9BACL</name>
<dbReference type="PROSITE" id="PS51257">
    <property type="entry name" value="PROKAR_LIPOPROTEIN"/>
    <property type="match status" value="1"/>
</dbReference>
<gene>
    <name evidence="2" type="ORF">LZ480_06705</name>
</gene>